<keyword evidence="2" id="KW-0456">Lyase</keyword>
<dbReference type="SMART" id="SM01007">
    <property type="entry name" value="Aldolase_II"/>
    <property type="match status" value="1"/>
</dbReference>
<dbReference type="GO" id="GO:0016832">
    <property type="term" value="F:aldehyde-lyase activity"/>
    <property type="evidence" value="ECO:0007669"/>
    <property type="project" value="TreeGrafter"/>
</dbReference>
<dbReference type="RefSeq" id="WP_308454424.1">
    <property type="nucleotide sequence ID" value="NZ_JAJEQR010000045.1"/>
</dbReference>
<protein>
    <submittedName>
        <fullName evidence="4">Class II aldolase/adducin family protein</fullName>
    </submittedName>
</protein>
<dbReference type="InterPro" id="IPR001303">
    <property type="entry name" value="Aldolase_II/adducin_N"/>
</dbReference>
<accession>A0AAE3JG16</accession>
<evidence type="ECO:0000256" key="2">
    <source>
        <dbReference type="ARBA" id="ARBA00023239"/>
    </source>
</evidence>
<dbReference type="Pfam" id="PF00596">
    <property type="entry name" value="Aldolase_II"/>
    <property type="match status" value="1"/>
</dbReference>
<dbReference type="InterPro" id="IPR036409">
    <property type="entry name" value="Aldolase_II/adducin_N_sf"/>
</dbReference>
<dbReference type="PANTHER" id="PTHR22789">
    <property type="entry name" value="FUCULOSE PHOSPHATE ALDOLASE"/>
    <property type="match status" value="1"/>
</dbReference>
<dbReference type="SUPFAM" id="SSF53639">
    <property type="entry name" value="AraD/HMP-PK domain-like"/>
    <property type="match status" value="1"/>
</dbReference>
<dbReference type="AlphaFoldDB" id="A0AAE3JG16"/>
<sequence length="197" mass="22063">MTEDKMKAQIVDIVKKEYQMHMVNLFEGNVSARMEDRVWVTPSQVSKEEMTEDMLIEMDLSGHILKCPAGFRPSSETGMHLEVYRLCPDVQAVLHNHSTYATAYAVNHMPIPAGFLTEVDMFFGEIPVTPYGKPGTAEVYKDFYQYLPGKKALLLANHGVLTMAETVPLAFSYAEAVEKAAKTLYIAGRLGTLQPIR</sequence>
<feature type="domain" description="Class II aldolase/adducin N-terminal" evidence="3">
    <location>
        <begin position="8"/>
        <end position="185"/>
    </location>
</feature>
<dbReference type="GO" id="GO:0005829">
    <property type="term" value="C:cytosol"/>
    <property type="evidence" value="ECO:0007669"/>
    <property type="project" value="TreeGrafter"/>
</dbReference>
<organism evidence="4 5">
    <name type="scientific">Hominifimenecus microfluidus</name>
    <dbReference type="NCBI Taxonomy" id="2885348"/>
    <lineage>
        <taxon>Bacteria</taxon>
        <taxon>Bacillati</taxon>
        <taxon>Bacillota</taxon>
        <taxon>Clostridia</taxon>
        <taxon>Lachnospirales</taxon>
        <taxon>Lachnospiraceae</taxon>
        <taxon>Hominifimenecus</taxon>
    </lineage>
</organism>
<evidence type="ECO:0000259" key="3">
    <source>
        <dbReference type="SMART" id="SM01007"/>
    </source>
</evidence>
<keyword evidence="5" id="KW-1185">Reference proteome</keyword>
<evidence type="ECO:0000313" key="4">
    <source>
        <dbReference type="EMBL" id="MCC2231938.1"/>
    </source>
</evidence>
<dbReference type="Proteomes" id="UP001198182">
    <property type="component" value="Unassembled WGS sequence"/>
</dbReference>
<dbReference type="GO" id="GO:0046872">
    <property type="term" value="F:metal ion binding"/>
    <property type="evidence" value="ECO:0007669"/>
    <property type="project" value="UniProtKB-KW"/>
</dbReference>
<proteinExistence type="predicted"/>
<reference evidence="4" key="1">
    <citation type="submission" date="2021-10" db="EMBL/GenBank/DDBJ databases">
        <title>Anaerobic single-cell dispensing facilitates the cultivation of human gut bacteria.</title>
        <authorList>
            <person name="Afrizal A."/>
        </authorList>
    </citation>
    <scope>NUCLEOTIDE SEQUENCE</scope>
    <source>
        <strain evidence="4">CLA-AA-H215</strain>
    </source>
</reference>
<evidence type="ECO:0000256" key="1">
    <source>
        <dbReference type="ARBA" id="ARBA00022723"/>
    </source>
</evidence>
<dbReference type="InterPro" id="IPR050197">
    <property type="entry name" value="Aldolase_class_II_sugar_metab"/>
</dbReference>
<keyword evidence="1" id="KW-0479">Metal-binding</keyword>
<dbReference type="Gene3D" id="3.40.225.10">
    <property type="entry name" value="Class II aldolase/adducin N-terminal domain"/>
    <property type="match status" value="1"/>
</dbReference>
<gene>
    <name evidence="4" type="ORF">LKD81_13190</name>
</gene>
<dbReference type="PANTHER" id="PTHR22789:SF0">
    <property type="entry name" value="3-OXO-TETRONATE 4-PHOSPHATE DECARBOXYLASE-RELATED"/>
    <property type="match status" value="1"/>
</dbReference>
<dbReference type="GO" id="GO:0019323">
    <property type="term" value="P:pentose catabolic process"/>
    <property type="evidence" value="ECO:0007669"/>
    <property type="project" value="TreeGrafter"/>
</dbReference>
<evidence type="ECO:0000313" key="5">
    <source>
        <dbReference type="Proteomes" id="UP001198182"/>
    </source>
</evidence>
<comment type="caution">
    <text evidence="4">The sequence shown here is derived from an EMBL/GenBank/DDBJ whole genome shotgun (WGS) entry which is preliminary data.</text>
</comment>
<dbReference type="EMBL" id="JAJEQR010000045">
    <property type="protein sequence ID" value="MCC2231938.1"/>
    <property type="molecule type" value="Genomic_DNA"/>
</dbReference>
<name>A0AAE3JG16_9FIRM</name>